<accession>A0A937XEP6</accession>
<sequence length="600" mass="64812">MKFLGSQIAYIVSGREMRGNLRSLLKYLVFLAALVVLYAVLFHLIMLHIEGQQHSWITGFYWTLVVMSTLGFGDITFASDVGRLFSIVVLLSGVVCLLVMLPFLFIRLFYAPWLEARVRMRAPRRVPAGTAGHLVIARYDSLAAALVGRLRAEGLPYFVVEPDPVRASRLVGENILVVAGESDRRSTYERLLADRAGMVFVNDEDTTNTNIILTVRECAPAVPVVSIAEAEDSIDILQLSGATTVLPLKRRLGEYLANRVALGRAEAHVIGSYGSVQVADLPVRHTPLAGLPVRETRLREKTGVSVIGLWERGRLRPAYPHTVLADDGVVVLAGTASQFQALDALLPRADGPSAPVIVIGAGKVGQAVARALRRKGIRVHAVERDPQALAALAGEVDAAHCGDAADREVLERAGIDAAPSVVLTTNDDAMNIYLALYCRRLNRGIRIVSRVTHDRNVEAIHRAGADFVLSYNSLGVEAVLSLLRGHELLVLGEGVELFAIPVPESLAGRALRDTGIGSRTGMSVVALKQGDGMRTNLTGEVILQGGAMLIVLGSLDQRRQFAEAFEKPSANGQAGGWRGILRRRNRPSDPGGGRRFAGPL</sequence>
<dbReference type="Proteomes" id="UP000748308">
    <property type="component" value="Unassembled WGS sequence"/>
</dbReference>
<dbReference type="Gene3D" id="3.40.50.720">
    <property type="entry name" value="NAD(P)-binding Rossmann-like Domain"/>
    <property type="match status" value="2"/>
</dbReference>
<evidence type="ECO:0000313" key="6">
    <source>
        <dbReference type="EMBL" id="MBM3318897.1"/>
    </source>
</evidence>
<dbReference type="Gene3D" id="1.10.287.70">
    <property type="match status" value="1"/>
</dbReference>
<organism evidence="6 7">
    <name type="scientific">Eiseniibacteriota bacterium</name>
    <dbReference type="NCBI Taxonomy" id="2212470"/>
    <lineage>
        <taxon>Bacteria</taxon>
        <taxon>Candidatus Eiseniibacteriota</taxon>
    </lineage>
</organism>
<feature type="domain" description="RCK N-terminal" evidence="4">
    <location>
        <begin position="353"/>
        <end position="469"/>
    </location>
</feature>
<comment type="subcellular location">
    <subcellularLocation>
        <location evidence="1">Cell membrane</location>
        <topology evidence="1">Multi-pass membrane protein</topology>
    </subcellularLocation>
</comment>
<dbReference type="InterPro" id="IPR050721">
    <property type="entry name" value="Trk_Ktr_HKT_K-transport"/>
</dbReference>
<keyword evidence="3" id="KW-0472">Membrane</keyword>
<dbReference type="InterPro" id="IPR003148">
    <property type="entry name" value="RCK_N"/>
</dbReference>
<dbReference type="SUPFAM" id="SSF116726">
    <property type="entry name" value="TrkA C-terminal domain-like"/>
    <property type="match status" value="2"/>
</dbReference>
<dbReference type="PROSITE" id="PS51202">
    <property type="entry name" value="RCK_C"/>
    <property type="match status" value="2"/>
</dbReference>
<dbReference type="PROSITE" id="PS51201">
    <property type="entry name" value="RCK_N"/>
    <property type="match status" value="1"/>
</dbReference>
<evidence type="ECO:0000259" key="4">
    <source>
        <dbReference type="PROSITE" id="PS51201"/>
    </source>
</evidence>
<evidence type="ECO:0000313" key="7">
    <source>
        <dbReference type="Proteomes" id="UP000748308"/>
    </source>
</evidence>
<dbReference type="PANTHER" id="PTHR43833">
    <property type="entry name" value="POTASSIUM CHANNEL PROTEIN 2-RELATED-RELATED"/>
    <property type="match status" value="1"/>
</dbReference>
<dbReference type="PANTHER" id="PTHR43833:SF9">
    <property type="entry name" value="POTASSIUM CHANNEL PROTEIN YUGO-RELATED"/>
    <property type="match status" value="1"/>
</dbReference>
<feature type="compositionally biased region" description="Gly residues" evidence="2">
    <location>
        <begin position="590"/>
        <end position="600"/>
    </location>
</feature>
<dbReference type="SUPFAM" id="SSF81324">
    <property type="entry name" value="Voltage-gated potassium channels"/>
    <property type="match status" value="1"/>
</dbReference>
<dbReference type="GO" id="GO:0008324">
    <property type="term" value="F:monoatomic cation transmembrane transporter activity"/>
    <property type="evidence" value="ECO:0007669"/>
    <property type="project" value="InterPro"/>
</dbReference>
<evidence type="ECO:0000259" key="5">
    <source>
        <dbReference type="PROSITE" id="PS51202"/>
    </source>
</evidence>
<feature type="transmembrane region" description="Helical" evidence="3">
    <location>
        <begin position="27"/>
        <end position="47"/>
    </location>
</feature>
<evidence type="ECO:0000256" key="1">
    <source>
        <dbReference type="ARBA" id="ARBA00004651"/>
    </source>
</evidence>
<keyword evidence="3" id="KW-0812">Transmembrane</keyword>
<dbReference type="InterPro" id="IPR036721">
    <property type="entry name" value="RCK_C_sf"/>
</dbReference>
<dbReference type="GO" id="GO:0006813">
    <property type="term" value="P:potassium ion transport"/>
    <property type="evidence" value="ECO:0007669"/>
    <property type="project" value="InterPro"/>
</dbReference>
<feature type="transmembrane region" description="Helical" evidence="3">
    <location>
        <begin position="59"/>
        <end position="78"/>
    </location>
</feature>
<dbReference type="InterPro" id="IPR036291">
    <property type="entry name" value="NAD(P)-bd_dom_sf"/>
</dbReference>
<feature type="domain" description="RCK C-terminal" evidence="5">
    <location>
        <begin position="264"/>
        <end position="348"/>
    </location>
</feature>
<proteinExistence type="predicted"/>
<dbReference type="InterPro" id="IPR006037">
    <property type="entry name" value="RCK_C"/>
</dbReference>
<feature type="domain" description="RCK C-terminal" evidence="5">
    <location>
        <begin position="483"/>
        <end position="567"/>
    </location>
</feature>
<dbReference type="Pfam" id="PF02254">
    <property type="entry name" value="TrkA_N"/>
    <property type="match status" value="2"/>
</dbReference>
<evidence type="ECO:0000256" key="3">
    <source>
        <dbReference type="SAM" id="Phobius"/>
    </source>
</evidence>
<feature type="region of interest" description="Disordered" evidence="2">
    <location>
        <begin position="569"/>
        <end position="600"/>
    </location>
</feature>
<gene>
    <name evidence="6" type="ORF">FJY75_13700</name>
</gene>
<keyword evidence="3" id="KW-1133">Transmembrane helix</keyword>
<dbReference type="GO" id="GO:0005886">
    <property type="term" value="C:plasma membrane"/>
    <property type="evidence" value="ECO:0007669"/>
    <property type="project" value="UniProtKB-SubCell"/>
</dbReference>
<protein>
    <submittedName>
        <fullName evidence="6">NAD-binding protein</fullName>
    </submittedName>
</protein>
<dbReference type="InterPro" id="IPR013099">
    <property type="entry name" value="K_chnl_dom"/>
</dbReference>
<dbReference type="SUPFAM" id="SSF51735">
    <property type="entry name" value="NAD(P)-binding Rossmann-fold domains"/>
    <property type="match status" value="2"/>
</dbReference>
<feature type="transmembrane region" description="Helical" evidence="3">
    <location>
        <begin position="84"/>
        <end position="110"/>
    </location>
</feature>
<dbReference type="EMBL" id="VGIY01000533">
    <property type="protein sequence ID" value="MBM3318897.1"/>
    <property type="molecule type" value="Genomic_DNA"/>
</dbReference>
<dbReference type="Pfam" id="PF02080">
    <property type="entry name" value="TrkA_C"/>
    <property type="match status" value="2"/>
</dbReference>
<dbReference type="AlphaFoldDB" id="A0A937XEP6"/>
<evidence type="ECO:0000256" key="2">
    <source>
        <dbReference type="SAM" id="MobiDB-lite"/>
    </source>
</evidence>
<comment type="caution">
    <text evidence="6">The sequence shown here is derived from an EMBL/GenBank/DDBJ whole genome shotgun (WGS) entry which is preliminary data.</text>
</comment>
<name>A0A937XEP6_UNCEI</name>
<dbReference type="Gene3D" id="3.30.70.1450">
    <property type="entry name" value="Regulator of K+ conductance, C-terminal domain"/>
    <property type="match status" value="2"/>
</dbReference>
<dbReference type="Pfam" id="PF07885">
    <property type="entry name" value="Ion_trans_2"/>
    <property type="match status" value="1"/>
</dbReference>
<reference evidence="6" key="1">
    <citation type="submission" date="2019-03" db="EMBL/GenBank/DDBJ databases">
        <title>Lake Tanganyika Metagenome-Assembled Genomes (MAGs).</title>
        <authorList>
            <person name="Tran P."/>
        </authorList>
    </citation>
    <scope>NUCLEOTIDE SEQUENCE</scope>
    <source>
        <strain evidence="6">M_DeepCast_400m_m2_100</strain>
    </source>
</reference>